<dbReference type="InterPro" id="IPR002173">
    <property type="entry name" value="Carboh/pur_kinase_PfkB_CS"/>
</dbReference>
<evidence type="ECO:0000256" key="2">
    <source>
        <dbReference type="ARBA" id="ARBA00022777"/>
    </source>
</evidence>
<dbReference type="PANTHER" id="PTHR10584">
    <property type="entry name" value="SUGAR KINASE"/>
    <property type="match status" value="1"/>
</dbReference>
<dbReference type="GO" id="GO:0005829">
    <property type="term" value="C:cytosol"/>
    <property type="evidence" value="ECO:0007669"/>
    <property type="project" value="TreeGrafter"/>
</dbReference>
<protein>
    <recommendedName>
        <fullName evidence="3">Carbohydrate kinase PfkB domain-containing protein</fullName>
    </recommendedName>
</protein>
<name>A0A0F9XVY4_9ZZZZ</name>
<dbReference type="InterPro" id="IPR011611">
    <property type="entry name" value="PfkB_dom"/>
</dbReference>
<dbReference type="GO" id="GO:0016301">
    <property type="term" value="F:kinase activity"/>
    <property type="evidence" value="ECO:0007669"/>
    <property type="project" value="UniProtKB-KW"/>
</dbReference>
<keyword evidence="1" id="KW-0808">Transferase</keyword>
<dbReference type="Gene3D" id="3.40.1190.20">
    <property type="match status" value="1"/>
</dbReference>
<dbReference type="SUPFAM" id="SSF53613">
    <property type="entry name" value="Ribokinase-like"/>
    <property type="match status" value="1"/>
</dbReference>
<dbReference type="InterPro" id="IPR029056">
    <property type="entry name" value="Ribokinase-like"/>
</dbReference>
<feature type="domain" description="Carbohydrate kinase PfkB" evidence="3">
    <location>
        <begin position="40"/>
        <end position="276"/>
    </location>
</feature>
<accession>A0A0F9XVY4</accession>
<dbReference type="PROSITE" id="PS00584">
    <property type="entry name" value="PFKB_KINASES_2"/>
    <property type="match status" value="1"/>
</dbReference>
<organism evidence="4">
    <name type="scientific">marine sediment metagenome</name>
    <dbReference type="NCBI Taxonomy" id="412755"/>
    <lineage>
        <taxon>unclassified sequences</taxon>
        <taxon>metagenomes</taxon>
        <taxon>ecological metagenomes</taxon>
    </lineage>
</organism>
<sequence>MSLLVTGSIGIDTVESPAGKVEDALGGSSIYFAQAASFFAPVRLVGVVGDDCPPEFLKPLEDNPQIDLAGLEVRAGSKTFRWHGRYHDDVNERDTVSVDLNVLAEAGPTIPDVFRDSDYVFLANTHPGLQIELIDQLHGPTFVAADTMDLWINNERSTLMSLLGRVDAIIVNDSEAKLLTGDANVVTAGLELAGVVRQLVVVKKGEHGSLLFMGGNVYALPSFPVTHVVDPTGAGDSFAGAMMGHLAATGRQDVATVRKAMAYGTVTASIALENFSLSALLGATRSDIDNRLAAFGEIVGF</sequence>
<reference evidence="4" key="1">
    <citation type="journal article" date="2015" name="Nature">
        <title>Complex archaea that bridge the gap between prokaryotes and eukaryotes.</title>
        <authorList>
            <person name="Spang A."/>
            <person name="Saw J.H."/>
            <person name="Jorgensen S.L."/>
            <person name="Zaremba-Niedzwiedzka K."/>
            <person name="Martijn J."/>
            <person name="Lind A.E."/>
            <person name="van Eijk R."/>
            <person name="Schleper C."/>
            <person name="Guy L."/>
            <person name="Ettema T.J."/>
        </authorList>
    </citation>
    <scope>NUCLEOTIDE SEQUENCE</scope>
</reference>
<evidence type="ECO:0000259" key="3">
    <source>
        <dbReference type="Pfam" id="PF00294"/>
    </source>
</evidence>
<dbReference type="Pfam" id="PF00294">
    <property type="entry name" value="PfkB"/>
    <property type="match status" value="1"/>
</dbReference>
<proteinExistence type="predicted"/>
<dbReference type="PANTHER" id="PTHR10584:SF166">
    <property type="entry name" value="RIBOKINASE"/>
    <property type="match status" value="1"/>
</dbReference>
<keyword evidence="2" id="KW-0418">Kinase</keyword>
<comment type="caution">
    <text evidence="4">The sequence shown here is derived from an EMBL/GenBank/DDBJ whole genome shotgun (WGS) entry which is preliminary data.</text>
</comment>
<gene>
    <name evidence="4" type="ORF">LCGC14_0094670</name>
</gene>
<evidence type="ECO:0000313" key="4">
    <source>
        <dbReference type="EMBL" id="KKO03542.1"/>
    </source>
</evidence>
<dbReference type="EMBL" id="LAZR01000026">
    <property type="protein sequence ID" value="KKO03542.1"/>
    <property type="molecule type" value="Genomic_DNA"/>
</dbReference>
<evidence type="ECO:0000256" key="1">
    <source>
        <dbReference type="ARBA" id="ARBA00022679"/>
    </source>
</evidence>
<dbReference type="AlphaFoldDB" id="A0A0F9XVY4"/>